<dbReference type="Pfam" id="PF23431">
    <property type="entry name" value="BROMI_N"/>
    <property type="match status" value="2"/>
</dbReference>
<protein>
    <submittedName>
        <fullName evidence="4">TBC1 domain family, member 32</fullName>
    </submittedName>
</protein>
<evidence type="ECO:0000256" key="2">
    <source>
        <dbReference type="SAM" id="Phobius"/>
    </source>
</evidence>
<sequence length="198" mass="22821">MSQFSSEDEAELQSLLRELLKGVKDRISGAPSVECAEEILLHLEETDKNFHKSETFLFQYLLNLIVISVCLICFHALPLFFSYEFVKYLREYVESSLGTVIEEETENFTRGDGHAIGPGQDTLVHAVTKRTRESTQYKQMMQTLKQTMMVVVESLINKFEEDQLKKEEMDRKSQHEQSSSHYTDNCSDSDSSFNQVIV</sequence>
<evidence type="ECO:0000259" key="3">
    <source>
        <dbReference type="Pfam" id="PF23431"/>
    </source>
</evidence>
<accession>A0A8C2BPH1</accession>
<feature type="region of interest" description="Disordered" evidence="1">
    <location>
        <begin position="166"/>
        <end position="198"/>
    </location>
</feature>
<dbReference type="AlphaFoldDB" id="A0A8C2BPH1"/>
<keyword evidence="2" id="KW-0472">Membrane</keyword>
<reference evidence="4" key="1">
    <citation type="submission" date="2025-08" db="UniProtKB">
        <authorList>
            <consortium name="Ensembl"/>
        </authorList>
    </citation>
    <scope>IDENTIFICATION</scope>
</reference>
<evidence type="ECO:0000313" key="4">
    <source>
        <dbReference type="Ensembl" id="ENSCCRP00015123002.1"/>
    </source>
</evidence>
<feature type="domain" description="BROMI N-terminal" evidence="3">
    <location>
        <begin position="80"/>
        <end position="168"/>
    </location>
</feature>
<feature type="compositionally biased region" description="Basic and acidic residues" evidence="1">
    <location>
        <begin position="166"/>
        <end position="175"/>
    </location>
</feature>
<feature type="compositionally biased region" description="Polar residues" evidence="1">
    <location>
        <begin position="176"/>
        <end position="198"/>
    </location>
</feature>
<dbReference type="InterPro" id="IPR055391">
    <property type="entry name" value="BROMI_N"/>
</dbReference>
<evidence type="ECO:0000313" key="5">
    <source>
        <dbReference type="Proteomes" id="UP000694700"/>
    </source>
</evidence>
<feature type="domain" description="BROMI N-terminal" evidence="3">
    <location>
        <begin position="12"/>
        <end position="62"/>
    </location>
</feature>
<keyword evidence="2" id="KW-1133">Transmembrane helix</keyword>
<keyword evidence="2" id="KW-0812">Transmembrane</keyword>
<evidence type="ECO:0000256" key="1">
    <source>
        <dbReference type="SAM" id="MobiDB-lite"/>
    </source>
</evidence>
<name>A0A8C2BPH1_CYPCA</name>
<proteinExistence type="predicted"/>
<feature type="transmembrane region" description="Helical" evidence="2">
    <location>
        <begin position="57"/>
        <end position="81"/>
    </location>
</feature>
<dbReference type="Proteomes" id="UP000694700">
    <property type="component" value="Unplaced"/>
</dbReference>
<dbReference type="Ensembl" id="ENSCCRT00015126902.1">
    <property type="protein sequence ID" value="ENSCCRP00015123002.1"/>
    <property type="gene ID" value="ENSCCRG00015048296.1"/>
</dbReference>
<organism evidence="4 5">
    <name type="scientific">Cyprinus carpio</name>
    <name type="common">Common carp</name>
    <dbReference type="NCBI Taxonomy" id="7962"/>
    <lineage>
        <taxon>Eukaryota</taxon>
        <taxon>Metazoa</taxon>
        <taxon>Chordata</taxon>
        <taxon>Craniata</taxon>
        <taxon>Vertebrata</taxon>
        <taxon>Euteleostomi</taxon>
        <taxon>Actinopterygii</taxon>
        <taxon>Neopterygii</taxon>
        <taxon>Teleostei</taxon>
        <taxon>Ostariophysi</taxon>
        <taxon>Cypriniformes</taxon>
        <taxon>Cyprinidae</taxon>
        <taxon>Cyprininae</taxon>
        <taxon>Cyprinus</taxon>
    </lineage>
</organism>